<evidence type="ECO:0000313" key="16">
    <source>
        <dbReference type="Proteomes" id="UP000509429"/>
    </source>
</evidence>
<keyword evidence="6 14" id="KW-0812">Transmembrane</keyword>
<keyword evidence="14" id="KW-0133">Cell shape</keyword>
<comment type="function">
    <text evidence="14">Catalyzes the dephosphorylation of undecaprenyl diphosphate (UPP). Confers resistance to bacitracin.</text>
</comment>
<dbReference type="GO" id="GO:0008360">
    <property type="term" value="P:regulation of cell shape"/>
    <property type="evidence" value="ECO:0007669"/>
    <property type="project" value="UniProtKB-KW"/>
</dbReference>
<accession>A0A6N0HNP8</accession>
<evidence type="ECO:0000256" key="2">
    <source>
        <dbReference type="ARBA" id="ARBA00010621"/>
    </source>
</evidence>
<dbReference type="GO" id="GO:0050380">
    <property type="term" value="F:undecaprenyl-diphosphatase activity"/>
    <property type="evidence" value="ECO:0007669"/>
    <property type="project" value="UniProtKB-UniRule"/>
</dbReference>
<evidence type="ECO:0000256" key="5">
    <source>
        <dbReference type="ARBA" id="ARBA00022475"/>
    </source>
</evidence>
<evidence type="ECO:0000256" key="11">
    <source>
        <dbReference type="ARBA" id="ARBA00032707"/>
    </source>
</evidence>
<evidence type="ECO:0000256" key="14">
    <source>
        <dbReference type="HAMAP-Rule" id="MF_01006"/>
    </source>
</evidence>
<dbReference type="GO" id="GO:0046677">
    <property type="term" value="P:response to antibiotic"/>
    <property type="evidence" value="ECO:0007669"/>
    <property type="project" value="UniProtKB-UniRule"/>
</dbReference>
<keyword evidence="8 14" id="KW-1133">Transmembrane helix</keyword>
<dbReference type="GO" id="GO:0005886">
    <property type="term" value="C:plasma membrane"/>
    <property type="evidence" value="ECO:0007669"/>
    <property type="project" value="UniProtKB-SubCell"/>
</dbReference>
<evidence type="ECO:0000256" key="3">
    <source>
        <dbReference type="ARBA" id="ARBA00012374"/>
    </source>
</evidence>
<evidence type="ECO:0000256" key="8">
    <source>
        <dbReference type="ARBA" id="ARBA00022989"/>
    </source>
</evidence>
<dbReference type="PANTHER" id="PTHR30622:SF4">
    <property type="entry name" value="UNDECAPRENYL-DIPHOSPHATASE"/>
    <property type="match status" value="1"/>
</dbReference>
<dbReference type="NCBIfam" id="TIGR00753">
    <property type="entry name" value="undec_PP_bacA"/>
    <property type="match status" value="1"/>
</dbReference>
<reference evidence="15 16" key="1">
    <citation type="submission" date="2020-05" db="EMBL/GenBank/DDBJ databases">
        <title>Horizontal transmission and recombination maintain forever young bacterial symbiont genomes.</title>
        <authorList>
            <person name="Russell S.L."/>
            <person name="Pepper-Tunick E."/>
            <person name="Svedberg J."/>
            <person name="Byrne A."/>
            <person name="Ruelas Castillo J."/>
            <person name="Vollmers C."/>
            <person name="Beinart R.A."/>
            <person name="Corbett-Detig R."/>
        </authorList>
    </citation>
    <scope>NUCLEOTIDE SEQUENCE [LARGE SCALE GENOMIC DNA]</scope>
    <source>
        <strain evidence="15">JDF_Ridge</strain>
    </source>
</reference>
<organism evidence="15 16">
    <name type="scientific">Candidatus Ruthia endofausta</name>
    <dbReference type="NCBI Taxonomy" id="2738852"/>
    <lineage>
        <taxon>Bacteria</taxon>
        <taxon>Pseudomonadati</taxon>
        <taxon>Pseudomonadota</taxon>
        <taxon>Gammaproteobacteria</taxon>
        <taxon>Candidatus Pseudothioglobaceae</taxon>
        <taxon>Candidatus Ruthturnera</taxon>
    </lineage>
</organism>
<comment type="miscellaneous">
    <text evidence="14">Bacitracin is thought to be involved in the inhibition of peptidoglycan synthesis by sequestering undecaprenyl diphosphate, thereby reducing the pool of lipid carrier available.</text>
</comment>
<comment type="similarity">
    <text evidence="2 14">Belongs to the UppP family.</text>
</comment>
<feature type="transmembrane region" description="Helical" evidence="14">
    <location>
        <begin position="245"/>
        <end position="265"/>
    </location>
</feature>
<keyword evidence="14" id="KW-0961">Cell wall biogenesis/degradation</keyword>
<dbReference type="KEGG" id="reo:HUE58_01775"/>
<keyword evidence="9 14" id="KW-0472">Membrane</keyword>
<evidence type="ECO:0000256" key="4">
    <source>
        <dbReference type="ARBA" id="ARBA00021581"/>
    </source>
</evidence>
<feature type="transmembrane region" description="Helical" evidence="14">
    <location>
        <begin position="116"/>
        <end position="134"/>
    </location>
</feature>
<dbReference type="EMBL" id="CP054490">
    <property type="protein sequence ID" value="QKQ23925.1"/>
    <property type="molecule type" value="Genomic_DNA"/>
</dbReference>
<dbReference type="GO" id="GO:0009252">
    <property type="term" value="P:peptidoglycan biosynthetic process"/>
    <property type="evidence" value="ECO:0007669"/>
    <property type="project" value="UniProtKB-KW"/>
</dbReference>
<dbReference type="EC" id="3.6.1.27" evidence="3 14"/>
<protein>
    <recommendedName>
        <fullName evidence="4 14">Undecaprenyl-diphosphatase</fullName>
        <ecNumber evidence="3 14">3.6.1.27</ecNumber>
    </recommendedName>
    <alternativeName>
        <fullName evidence="12 14">Bacitracin resistance protein</fullName>
    </alternativeName>
    <alternativeName>
        <fullName evidence="11 14">Undecaprenyl pyrophosphate phosphatase</fullName>
    </alternativeName>
</protein>
<feature type="transmembrane region" description="Helical" evidence="14">
    <location>
        <begin position="218"/>
        <end position="239"/>
    </location>
</feature>
<sequence>MDIFQTIVLALIQGLSEFLPISSSAHLILVPKLTHWTDQGLGFDVVVHMGTLSAVIFYYQAMIKSLSFDFYHSIIKRQTIGQSKLAWGVLLGTIPVGLAGVLFKDSIASDLRSVEIIAYATLVFGVLLGFASWFNHRNKSPRSTVSWVDIAFVGMMQTLALIPGSSRSGITITACMLVGLSRKLSIQFSFLLSIPVISLSLILILIDLYHQAQLVNVSLLALGFVVSAISAYVTIVFFIKLIDTVGMMPFVFYRLTLGVFLLLLIL</sequence>
<keyword evidence="5 14" id="KW-1003">Cell membrane</keyword>
<evidence type="ECO:0000256" key="7">
    <source>
        <dbReference type="ARBA" id="ARBA00022801"/>
    </source>
</evidence>
<evidence type="ECO:0000256" key="1">
    <source>
        <dbReference type="ARBA" id="ARBA00004651"/>
    </source>
</evidence>
<dbReference type="Pfam" id="PF02673">
    <property type="entry name" value="BacA"/>
    <property type="match status" value="1"/>
</dbReference>
<dbReference type="GO" id="GO:0071555">
    <property type="term" value="P:cell wall organization"/>
    <property type="evidence" value="ECO:0007669"/>
    <property type="project" value="UniProtKB-KW"/>
</dbReference>
<keyword evidence="7 14" id="KW-0378">Hydrolase</keyword>
<keyword evidence="16" id="KW-1185">Reference proteome</keyword>
<feature type="transmembrane region" description="Helical" evidence="14">
    <location>
        <begin position="184"/>
        <end position="206"/>
    </location>
</feature>
<feature type="transmembrane region" description="Helical" evidence="14">
    <location>
        <begin position="85"/>
        <end position="104"/>
    </location>
</feature>
<name>A0A6N0HNP8_9GAMM</name>
<keyword evidence="10 14" id="KW-0046">Antibiotic resistance</keyword>
<proteinExistence type="inferred from homology"/>
<comment type="catalytic activity">
    <reaction evidence="13 14">
        <text>di-trans,octa-cis-undecaprenyl diphosphate + H2O = di-trans,octa-cis-undecaprenyl phosphate + phosphate + H(+)</text>
        <dbReference type="Rhea" id="RHEA:28094"/>
        <dbReference type="ChEBI" id="CHEBI:15377"/>
        <dbReference type="ChEBI" id="CHEBI:15378"/>
        <dbReference type="ChEBI" id="CHEBI:43474"/>
        <dbReference type="ChEBI" id="CHEBI:58405"/>
        <dbReference type="ChEBI" id="CHEBI:60392"/>
        <dbReference type="EC" id="3.6.1.27"/>
    </reaction>
</comment>
<feature type="transmembrane region" description="Helical" evidence="14">
    <location>
        <begin position="40"/>
        <end position="59"/>
    </location>
</feature>
<evidence type="ECO:0000256" key="10">
    <source>
        <dbReference type="ARBA" id="ARBA00023251"/>
    </source>
</evidence>
<dbReference type="InterPro" id="IPR003824">
    <property type="entry name" value="UppP"/>
</dbReference>
<dbReference type="AlphaFoldDB" id="A0A6N0HNP8"/>
<dbReference type="RefSeq" id="WP_174605365.1">
    <property type="nucleotide sequence ID" value="NZ_CP054490.1"/>
</dbReference>
<evidence type="ECO:0000256" key="6">
    <source>
        <dbReference type="ARBA" id="ARBA00022692"/>
    </source>
</evidence>
<gene>
    <name evidence="14" type="primary">uppP</name>
    <name evidence="15" type="ORF">HUE58_01775</name>
</gene>
<evidence type="ECO:0000256" key="9">
    <source>
        <dbReference type="ARBA" id="ARBA00023136"/>
    </source>
</evidence>
<evidence type="ECO:0000313" key="15">
    <source>
        <dbReference type="EMBL" id="QKQ23925.1"/>
    </source>
</evidence>
<evidence type="ECO:0000256" key="13">
    <source>
        <dbReference type="ARBA" id="ARBA00047594"/>
    </source>
</evidence>
<keyword evidence="14" id="KW-0573">Peptidoglycan synthesis</keyword>
<evidence type="ECO:0000256" key="12">
    <source>
        <dbReference type="ARBA" id="ARBA00032932"/>
    </source>
</evidence>
<dbReference type="PANTHER" id="PTHR30622">
    <property type="entry name" value="UNDECAPRENYL-DIPHOSPHATASE"/>
    <property type="match status" value="1"/>
</dbReference>
<comment type="subcellular location">
    <subcellularLocation>
        <location evidence="1 14">Cell membrane</location>
        <topology evidence="1 14">Multi-pass membrane protein</topology>
    </subcellularLocation>
</comment>
<dbReference type="Proteomes" id="UP000509429">
    <property type="component" value="Chromosome"/>
</dbReference>
<dbReference type="HAMAP" id="MF_01006">
    <property type="entry name" value="Undec_diphosphatase"/>
    <property type="match status" value="1"/>
</dbReference>
<dbReference type="NCBIfam" id="NF001393">
    <property type="entry name" value="PRK00281.2-4"/>
    <property type="match status" value="1"/>
</dbReference>